<dbReference type="SUPFAM" id="SSF82895">
    <property type="entry name" value="TSP-1 type 1 repeat"/>
    <property type="match status" value="1"/>
</dbReference>
<sequence>MSFGPYPPTQRGARSKLTAKTHRLQVEYPSGSVACALKDCKFSDWHNWQSMPLVRGYVPFGPCDSVTTGSYLLQVLADLADSRGRSAVVSITRRTATVQLVRGPCGRPLELELIMRVSRDPAIKMVTALMSDCTRRCGGGLKTRTRSIEVAALPIGQNGSDSLERLEPCNEDVCETAEGGEGRNDP</sequence>
<accession>A0A1Q9EP28</accession>
<dbReference type="AlphaFoldDB" id="A0A1Q9EP28"/>
<dbReference type="EMBL" id="LSRX01000102">
    <property type="protein sequence ID" value="OLQ09196.1"/>
    <property type="molecule type" value="Genomic_DNA"/>
</dbReference>
<gene>
    <name evidence="1" type="ORF">AK812_SmicGene7213</name>
</gene>
<keyword evidence="2" id="KW-1185">Reference proteome</keyword>
<dbReference type="PROSITE" id="PS50092">
    <property type="entry name" value="TSP1"/>
    <property type="match status" value="1"/>
</dbReference>
<name>A0A1Q9EP28_SYMMI</name>
<dbReference type="Proteomes" id="UP000186817">
    <property type="component" value="Unassembled WGS sequence"/>
</dbReference>
<dbReference type="OrthoDB" id="446173at2759"/>
<reference evidence="1 2" key="1">
    <citation type="submission" date="2016-02" db="EMBL/GenBank/DDBJ databases">
        <title>Genome analysis of coral dinoflagellate symbionts highlights evolutionary adaptations to a symbiotic lifestyle.</title>
        <authorList>
            <person name="Aranda M."/>
            <person name="Li Y."/>
            <person name="Liew Y.J."/>
            <person name="Baumgarten S."/>
            <person name="Simakov O."/>
            <person name="Wilson M."/>
            <person name="Piel J."/>
            <person name="Ashoor H."/>
            <person name="Bougouffa S."/>
            <person name="Bajic V.B."/>
            <person name="Ryu T."/>
            <person name="Ravasi T."/>
            <person name="Bayer T."/>
            <person name="Micklem G."/>
            <person name="Kim H."/>
            <person name="Bhak J."/>
            <person name="Lajeunesse T.C."/>
            <person name="Voolstra C.R."/>
        </authorList>
    </citation>
    <scope>NUCLEOTIDE SEQUENCE [LARGE SCALE GENOMIC DNA]</scope>
    <source>
        <strain evidence="1 2">CCMP2467</strain>
    </source>
</reference>
<evidence type="ECO:0000313" key="1">
    <source>
        <dbReference type="EMBL" id="OLQ09196.1"/>
    </source>
</evidence>
<comment type="caution">
    <text evidence="1">The sequence shown here is derived from an EMBL/GenBank/DDBJ whole genome shotgun (WGS) entry which is preliminary data.</text>
</comment>
<protein>
    <submittedName>
        <fullName evidence="1">Uncharacterized protein</fullName>
    </submittedName>
</protein>
<dbReference type="Pfam" id="PF00090">
    <property type="entry name" value="TSP_1"/>
    <property type="match status" value="1"/>
</dbReference>
<dbReference type="InterPro" id="IPR000884">
    <property type="entry name" value="TSP1_rpt"/>
</dbReference>
<dbReference type="Gene3D" id="2.20.100.10">
    <property type="entry name" value="Thrombospondin type-1 (TSP1) repeat"/>
    <property type="match status" value="1"/>
</dbReference>
<evidence type="ECO:0000313" key="2">
    <source>
        <dbReference type="Proteomes" id="UP000186817"/>
    </source>
</evidence>
<dbReference type="InterPro" id="IPR036383">
    <property type="entry name" value="TSP1_rpt_sf"/>
</dbReference>
<proteinExistence type="predicted"/>
<organism evidence="1 2">
    <name type="scientific">Symbiodinium microadriaticum</name>
    <name type="common">Dinoflagellate</name>
    <name type="synonym">Zooxanthella microadriatica</name>
    <dbReference type="NCBI Taxonomy" id="2951"/>
    <lineage>
        <taxon>Eukaryota</taxon>
        <taxon>Sar</taxon>
        <taxon>Alveolata</taxon>
        <taxon>Dinophyceae</taxon>
        <taxon>Suessiales</taxon>
        <taxon>Symbiodiniaceae</taxon>
        <taxon>Symbiodinium</taxon>
    </lineage>
</organism>